<evidence type="ECO:0000313" key="14">
    <source>
        <dbReference type="EMBL" id="SPO06242.1"/>
    </source>
</evidence>
<keyword evidence="7 9" id="KW-1015">Disulfide bond</keyword>
<feature type="domain" description="CFEM" evidence="13">
    <location>
        <begin position="14"/>
        <end position="131"/>
    </location>
</feature>
<feature type="compositionally biased region" description="Gly residues" evidence="10">
    <location>
        <begin position="156"/>
        <end position="167"/>
    </location>
</feature>
<name>A0AAE8SZP3_9PEZI</name>
<feature type="region of interest" description="Disordered" evidence="10">
    <location>
        <begin position="130"/>
        <end position="167"/>
    </location>
</feature>
<dbReference type="GO" id="GO:0098552">
    <property type="term" value="C:side of membrane"/>
    <property type="evidence" value="ECO:0007669"/>
    <property type="project" value="UniProtKB-KW"/>
</dbReference>
<dbReference type="PROSITE" id="PS52012">
    <property type="entry name" value="CFEM"/>
    <property type="match status" value="1"/>
</dbReference>
<keyword evidence="11" id="KW-1133">Transmembrane helix</keyword>
<dbReference type="CDD" id="cd12087">
    <property type="entry name" value="TM_EGFR-like"/>
    <property type="match status" value="1"/>
</dbReference>
<keyword evidence="11" id="KW-0812">Transmembrane</keyword>
<keyword evidence="6 12" id="KW-0732">Signal</keyword>
<comment type="caution">
    <text evidence="9">Lacks conserved residue(s) required for the propagation of feature annotation.</text>
</comment>
<comment type="caution">
    <text evidence="14">The sequence shown here is derived from an EMBL/GenBank/DDBJ whole genome shotgun (WGS) entry which is preliminary data.</text>
</comment>
<organism evidence="14 15">
    <name type="scientific">Cephalotrichum gorgonifer</name>
    <dbReference type="NCBI Taxonomy" id="2041049"/>
    <lineage>
        <taxon>Eukaryota</taxon>
        <taxon>Fungi</taxon>
        <taxon>Dikarya</taxon>
        <taxon>Ascomycota</taxon>
        <taxon>Pezizomycotina</taxon>
        <taxon>Sordariomycetes</taxon>
        <taxon>Hypocreomycetidae</taxon>
        <taxon>Microascales</taxon>
        <taxon>Microascaceae</taxon>
        <taxon>Cephalotrichum</taxon>
    </lineage>
</organism>
<dbReference type="Proteomes" id="UP001187682">
    <property type="component" value="Unassembled WGS sequence"/>
</dbReference>
<dbReference type="Pfam" id="PF05730">
    <property type="entry name" value="CFEM"/>
    <property type="match status" value="1"/>
</dbReference>
<keyword evidence="5" id="KW-0325">Glycoprotein</keyword>
<keyword evidence="11" id="KW-0472">Membrane</keyword>
<evidence type="ECO:0000256" key="6">
    <source>
        <dbReference type="ARBA" id="ARBA00022729"/>
    </source>
</evidence>
<evidence type="ECO:0000256" key="8">
    <source>
        <dbReference type="ARBA" id="ARBA00023288"/>
    </source>
</evidence>
<evidence type="ECO:0000313" key="15">
    <source>
        <dbReference type="Proteomes" id="UP001187682"/>
    </source>
</evidence>
<evidence type="ECO:0000256" key="3">
    <source>
        <dbReference type="ARBA" id="ARBA00010031"/>
    </source>
</evidence>
<comment type="similarity">
    <text evidence="3">Belongs to the RBT5 family.</text>
</comment>
<dbReference type="AlphaFoldDB" id="A0AAE8SZP3"/>
<keyword evidence="9" id="KW-0479">Metal-binding</keyword>
<evidence type="ECO:0000256" key="12">
    <source>
        <dbReference type="SAM" id="SignalP"/>
    </source>
</evidence>
<feature type="transmembrane region" description="Helical" evidence="11">
    <location>
        <begin position="172"/>
        <end position="195"/>
    </location>
</feature>
<dbReference type="GO" id="GO:0005576">
    <property type="term" value="C:extracellular region"/>
    <property type="evidence" value="ECO:0007669"/>
    <property type="project" value="UniProtKB-SubCell"/>
</dbReference>
<keyword evidence="8" id="KW-0449">Lipoprotein</keyword>
<protein>
    <recommendedName>
        <fullName evidence="13">CFEM domain-containing protein</fullName>
    </recommendedName>
</protein>
<evidence type="ECO:0000256" key="11">
    <source>
        <dbReference type="SAM" id="Phobius"/>
    </source>
</evidence>
<dbReference type="InterPro" id="IPR008427">
    <property type="entry name" value="Extracellular_membr_CFEM_dom"/>
</dbReference>
<feature type="chain" id="PRO_5041992390" description="CFEM domain-containing protein" evidence="12">
    <location>
        <begin position="30"/>
        <end position="361"/>
    </location>
</feature>
<evidence type="ECO:0000256" key="1">
    <source>
        <dbReference type="ARBA" id="ARBA00004589"/>
    </source>
</evidence>
<accession>A0AAE8SZP3</accession>
<gene>
    <name evidence="14" type="ORF">DNG_08931</name>
</gene>
<evidence type="ECO:0000256" key="5">
    <source>
        <dbReference type="ARBA" id="ARBA00022622"/>
    </source>
</evidence>
<feature type="disulfide bond" evidence="9">
    <location>
        <begin position="56"/>
        <end position="63"/>
    </location>
</feature>
<keyword evidence="9" id="KW-0408">Iron</keyword>
<feature type="binding site" description="axial binding residue" evidence="9">
    <location>
        <position position="60"/>
    </location>
    <ligand>
        <name>heme</name>
        <dbReference type="ChEBI" id="CHEBI:30413"/>
    </ligand>
    <ligandPart>
        <name>Fe</name>
        <dbReference type="ChEBI" id="CHEBI:18248"/>
    </ligandPart>
</feature>
<evidence type="ECO:0000256" key="9">
    <source>
        <dbReference type="PROSITE-ProRule" id="PRU01356"/>
    </source>
</evidence>
<keyword evidence="4" id="KW-0964">Secreted</keyword>
<sequence>MRPSTPPRRSKRVAAGLSILLALTHYSRAAAVDELVKTIPSCAQPCLQKSAEDQGCSLSDYKCQCEADVASLPTCLLTACSINDYVDSTTVLSQICVEVLVGDIGSGNGGFPSISIPSISIPGFAGLPTSTTLDTSPTNDGASDSNDSGADTDTGRTGGSGGSGGGVSRGEIAGIAVGVTLGVLLIVGGVFALIWRRRKAKKPSPASSANPGFPQSLGPAVANTVSDQKSTGTMVSQVSPGGFGSVSPSAASMGTFATYPTQMTPSPGPGMGVSGHTAELQGRNTTAATSVPGSIPGMGMYAAQPAGHNQGAANIHEMGSYMAQPAELGHTATAIPGMGTYYPQPVELSSDPTSVPGRSGN</sequence>
<keyword evidence="9" id="KW-0349">Heme</keyword>
<dbReference type="GO" id="GO:0046872">
    <property type="term" value="F:metal ion binding"/>
    <property type="evidence" value="ECO:0007669"/>
    <property type="project" value="UniProtKB-UniRule"/>
</dbReference>
<feature type="signal peptide" evidence="12">
    <location>
        <begin position="1"/>
        <end position="29"/>
    </location>
</feature>
<evidence type="ECO:0000256" key="4">
    <source>
        <dbReference type="ARBA" id="ARBA00022525"/>
    </source>
</evidence>
<feature type="compositionally biased region" description="Low complexity" evidence="10">
    <location>
        <begin position="130"/>
        <end position="152"/>
    </location>
</feature>
<dbReference type="EMBL" id="ONZQ02000015">
    <property type="protein sequence ID" value="SPO06242.1"/>
    <property type="molecule type" value="Genomic_DNA"/>
</dbReference>
<evidence type="ECO:0000256" key="10">
    <source>
        <dbReference type="SAM" id="MobiDB-lite"/>
    </source>
</evidence>
<keyword evidence="15" id="KW-1185">Reference proteome</keyword>
<reference evidence="14" key="1">
    <citation type="submission" date="2018-03" db="EMBL/GenBank/DDBJ databases">
        <authorList>
            <person name="Guldener U."/>
        </authorList>
    </citation>
    <scope>NUCLEOTIDE SEQUENCE</scope>
</reference>
<proteinExistence type="inferred from homology"/>
<comment type="subcellular location">
    <subcellularLocation>
        <location evidence="1">Membrane</location>
        <topology evidence="1">Lipid-anchor</topology>
        <topology evidence="1">GPI-anchor</topology>
    </subcellularLocation>
    <subcellularLocation>
        <location evidence="2">Secreted</location>
    </subcellularLocation>
</comment>
<evidence type="ECO:0000259" key="13">
    <source>
        <dbReference type="PROSITE" id="PS52012"/>
    </source>
</evidence>
<keyword evidence="5" id="KW-0336">GPI-anchor</keyword>
<evidence type="ECO:0000256" key="2">
    <source>
        <dbReference type="ARBA" id="ARBA00004613"/>
    </source>
</evidence>
<evidence type="ECO:0000256" key="7">
    <source>
        <dbReference type="ARBA" id="ARBA00023157"/>
    </source>
</evidence>